<gene>
    <name evidence="6" type="ORF">GPM918_LOCUS6547</name>
    <name evidence="7" type="ORF">SRO942_LOCUS6547</name>
</gene>
<feature type="compositionally biased region" description="Polar residues" evidence="4">
    <location>
        <begin position="349"/>
        <end position="374"/>
    </location>
</feature>
<dbReference type="PROSITE" id="PS50002">
    <property type="entry name" value="SH3"/>
    <property type="match status" value="1"/>
</dbReference>
<keyword evidence="8" id="KW-1185">Reference proteome</keyword>
<feature type="region of interest" description="Disordered" evidence="4">
    <location>
        <begin position="344"/>
        <end position="374"/>
    </location>
</feature>
<comment type="caution">
    <text evidence="6">The sequence shown here is derived from an EMBL/GenBank/DDBJ whole genome shotgun (WGS) entry which is preliminary data.</text>
</comment>
<evidence type="ECO:0000256" key="4">
    <source>
        <dbReference type="SAM" id="MobiDB-lite"/>
    </source>
</evidence>
<dbReference type="SUPFAM" id="SSF103657">
    <property type="entry name" value="BAR/IMD domain-like"/>
    <property type="match status" value="1"/>
</dbReference>
<sequence>MTTENNAPESIESSLINKHARLKSYINEQLIMADDIIIIGDEWERGVQELSQHYDQRLTMYPLLKNIEKNLKKIRSEKADEFNKTQMYHEEIMKELFSVERKVKESLKIYDEAYQRWQQQILKSQQETTKEKDTLTKRLTQKVLPKTEIETLETNVIDTRNVYLLYSMLINYALQDYYLKQFVVDLDKLLVCDLFPQIQIELSELTYAEYKLMSDTLNRFISVAVQNANEMKKKLLPTSMRLYALQLVADDKVIDIINVDEKYLTHLSSAYLIALNEIKEADNQIEVALESSVAHQQNKMRKMMAMFVVEKLESLIPNIKSITAKSKLGSLKSFLNTKTDSNYSEKLDSQSVPNNEISSSLADGTSDQPSSVEQSQVLTYPFQAEVLYDFVASTDEELTVHKDDKIFILSESPYDGWLIAKAGQGQSGFVPTTYVQRIETTFITKDRSSLSPLKKEKQSKTKAKFNLTSKVTQFGKKHGLKSPKATTTVSSSNENGNEDKQMKPITNLDDADEEEENRSDFSDS</sequence>
<keyword evidence="3" id="KW-0175">Coiled coil</keyword>
<dbReference type="Proteomes" id="UP000681722">
    <property type="component" value="Unassembled WGS sequence"/>
</dbReference>
<evidence type="ECO:0000256" key="3">
    <source>
        <dbReference type="SAM" id="Coils"/>
    </source>
</evidence>
<feature type="coiled-coil region" evidence="3">
    <location>
        <begin position="64"/>
        <end position="127"/>
    </location>
</feature>
<dbReference type="OrthoDB" id="10037838at2759"/>
<dbReference type="PANTHER" id="PTHR45827">
    <property type="entry name" value="SORTING NEXIN"/>
    <property type="match status" value="1"/>
</dbReference>
<dbReference type="CDD" id="cd00174">
    <property type="entry name" value="SH3"/>
    <property type="match status" value="1"/>
</dbReference>
<evidence type="ECO:0000313" key="7">
    <source>
        <dbReference type="EMBL" id="CAF3647911.1"/>
    </source>
</evidence>
<feature type="region of interest" description="Disordered" evidence="4">
    <location>
        <begin position="474"/>
        <end position="524"/>
    </location>
</feature>
<dbReference type="InterPro" id="IPR036028">
    <property type="entry name" value="SH3-like_dom_sf"/>
</dbReference>
<dbReference type="EMBL" id="CAJOBC010001013">
    <property type="protein sequence ID" value="CAF3647911.1"/>
    <property type="molecule type" value="Genomic_DNA"/>
</dbReference>
<dbReference type="InterPro" id="IPR027267">
    <property type="entry name" value="AH/BAR_dom_sf"/>
</dbReference>
<dbReference type="GO" id="GO:0006897">
    <property type="term" value="P:endocytosis"/>
    <property type="evidence" value="ECO:0007669"/>
    <property type="project" value="TreeGrafter"/>
</dbReference>
<name>A0A813WEW4_9BILA</name>
<dbReference type="Gene3D" id="2.30.30.40">
    <property type="entry name" value="SH3 Domains"/>
    <property type="match status" value="1"/>
</dbReference>
<dbReference type="Proteomes" id="UP000663829">
    <property type="component" value="Unassembled WGS sequence"/>
</dbReference>
<reference evidence="6" key="1">
    <citation type="submission" date="2021-02" db="EMBL/GenBank/DDBJ databases">
        <authorList>
            <person name="Nowell W R."/>
        </authorList>
    </citation>
    <scope>NUCLEOTIDE SEQUENCE</scope>
</reference>
<dbReference type="SUPFAM" id="SSF50044">
    <property type="entry name" value="SH3-domain"/>
    <property type="match status" value="1"/>
</dbReference>
<evidence type="ECO:0000256" key="1">
    <source>
        <dbReference type="ARBA" id="ARBA00022443"/>
    </source>
</evidence>
<dbReference type="GO" id="GO:0031410">
    <property type="term" value="C:cytoplasmic vesicle"/>
    <property type="evidence" value="ECO:0007669"/>
    <property type="project" value="TreeGrafter"/>
</dbReference>
<evidence type="ECO:0000259" key="5">
    <source>
        <dbReference type="PROSITE" id="PS50002"/>
    </source>
</evidence>
<evidence type="ECO:0000313" key="6">
    <source>
        <dbReference type="EMBL" id="CAF0860244.1"/>
    </source>
</evidence>
<dbReference type="GO" id="GO:0035091">
    <property type="term" value="F:phosphatidylinositol binding"/>
    <property type="evidence" value="ECO:0007669"/>
    <property type="project" value="TreeGrafter"/>
</dbReference>
<protein>
    <recommendedName>
        <fullName evidence="5">SH3 domain-containing protein</fullName>
    </recommendedName>
</protein>
<feature type="compositionally biased region" description="Polar residues" evidence="4">
    <location>
        <begin position="484"/>
        <end position="495"/>
    </location>
</feature>
<dbReference type="AlphaFoldDB" id="A0A813WEW4"/>
<dbReference type="GO" id="GO:0016197">
    <property type="term" value="P:endosomal transport"/>
    <property type="evidence" value="ECO:0007669"/>
    <property type="project" value="TreeGrafter"/>
</dbReference>
<dbReference type="InterPro" id="IPR001452">
    <property type="entry name" value="SH3_domain"/>
</dbReference>
<proteinExistence type="predicted"/>
<dbReference type="SMART" id="SM00326">
    <property type="entry name" value="SH3"/>
    <property type="match status" value="1"/>
</dbReference>
<dbReference type="PANTHER" id="PTHR45827:SF1">
    <property type="entry name" value="SORTING NEXIN"/>
    <property type="match status" value="1"/>
</dbReference>
<dbReference type="GO" id="GO:0005886">
    <property type="term" value="C:plasma membrane"/>
    <property type="evidence" value="ECO:0007669"/>
    <property type="project" value="TreeGrafter"/>
</dbReference>
<feature type="domain" description="SH3" evidence="5">
    <location>
        <begin position="379"/>
        <end position="440"/>
    </location>
</feature>
<evidence type="ECO:0000313" key="8">
    <source>
        <dbReference type="Proteomes" id="UP000663829"/>
    </source>
</evidence>
<accession>A0A813WEW4</accession>
<dbReference type="Pfam" id="PF00018">
    <property type="entry name" value="SH3_1"/>
    <property type="match status" value="1"/>
</dbReference>
<keyword evidence="1 2" id="KW-0728">SH3 domain</keyword>
<dbReference type="GO" id="GO:0097320">
    <property type="term" value="P:plasma membrane tubulation"/>
    <property type="evidence" value="ECO:0007669"/>
    <property type="project" value="TreeGrafter"/>
</dbReference>
<evidence type="ECO:0000256" key="2">
    <source>
        <dbReference type="PROSITE-ProRule" id="PRU00192"/>
    </source>
</evidence>
<dbReference type="EMBL" id="CAJNOQ010001013">
    <property type="protein sequence ID" value="CAF0860244.1"/>
    <property type="molecule type" value="Genomic_DNA"/>
</dbReference>
<organism evidence="6 8">
    <name type="scientific">Didymodactylos carnosus</name>
    <dbReference type="NCBI Taxonomy" id="1234261"/>
    <lineage>
        <taxon>Eukaryota</taxon>
        <taxon>Metazoa</taxon>
        <taxon>Spiralia</taxon>
        <taxon>Gnathifera</taxon>
        <taxon>Rotifera</taxon>
        <taxon>Eurotatoria</taxon>
        <taxon>Bdelloidea</taxon>
        <taxon>Philodinida</taxon>
        <taxon>Philodinidae</taxon>
        <taxon>Didymodactylos</taxon>
    </lineage>
</organism>